<keyword evidence="6" id="KW-0653">Protein transport</keyword>
<evidence type="ECO:0000313" key="8">
    <source>
        <dbReference type="Proteomes" id="UP000050795"/>
    </source>
</evidence>
<sequence length="1300" mass="147878">MASDEASVEALTTLLTEFHCPSTSATRRQDIRRLLVDFENSPNSWYHAMYYLNVAKDNQYVVLFCLGVIETTIVHQWPFLLQDHKLKVRTFIQNYLRQACSNECSLLLKKAAKLLSLIACFDWPDQYPDYTDFLKNQIFNDTLSNLLSIRTTLMGLYCLKSMYDSFLNPPEVIDYSRKNELQQFLCKETGTLCGLLCSLMSRLCDDDGKNLFNAPQSYLLEEISRSNQDIQNSLWLPILKLLQSLASDCLTNSGIKCHALITCFECLCEMLKILPSQPISIGEILVSILIFSLVGSPQCLSACAEVEEALALSSQDCDLLRMIGLTALSCLHELVEKRNVDNLMTNQSGFIFQLISCHFNLASGRITLKKFSDSLSQKTQNNDLTSSLAMDRQKQIGCDDYEIKLVEIIRCILPSCLKFVCVSNSLANSFSVNDPITLMKAFFEYTFFTANLETYLSCINIWSNLFESLQFYAHQRSELLSSDSAIHKVLMEFGNALFSRLFYCESAAYLDNLEYDIFENETSLTSYSSKDGSSLLGIVFPEEIAATESQTSEPCEYMVFIRESLSAFRNLVDLLPHDFTMLLFQRFQCILNEYTSLVNASGLLSGVFNFPKGQPPHRIYWILRDFASVVQVVGFMSEKFHCEKYQEYGQQFLRALLYSLRLNSVIFPVLPHINEQLMRFSFVEATVQVLLAWQALIVSGSVGFATQYDSSLSFDKIYLPSADREQFYTELMETFQCFLLPPKDASDLHPSLISSRIVYSCAELFKCLFTSSFRDIHPPTSIMLDINSRSFAIVSNIFEAVCKQNCQTPTEYNIFSPLISAFLCYLTSEDVTIPHLCSHNGSANDEGVKLTSTRNSLLNRLFLEFFLPHLNQENFELNLKQHITYLSLLNNAILALENSGNSARQIVYNSLISSGLMDNLFSCLLNKILVDTSSSYQVQISSEMKVRLCTAYLIFLSTFIRILSFSDGSLSSIPHLIGEIIRSLHKSSAGSNSFSITFIGPIVDILLLITHHKVFTSILQDTVELCLCVFLPLLSTIPNSVFTDNEQEINQLVCSACANNSQLMQQFFELIFKILSNNFSFFFIRKPIISITETTSTLLTPVTQRYALKCPDLFNRLMYVIFAVFHPEQVESSVIRFVVEKLICLNTSHKLFDIYDFNKSWLSMLTSSVLNLIINDKHNSSRDTLINSLYHFALSFTQLSCSYNSADTSHHSNGFSYFVQNFLPTYLNTIQSLDDNQRASILSCFYDTNQNGFYSTDKLKRDLNDISVFNQCIELMIYNIRYYRTINLAMTSVSLANSYT</sequence>
<protein>
    <submittedName>
        <fullName evidence="9 10">Importin N-terminal domain-containing protein</fullName>
    </submittedName>
</protein>
<organism evidence="8 9">
    <name type="scientific">Trichobilharzia regenti</name>
    <name type="common">Nasal bird schistosome</name>
    <dbReference type="NCBI Taxonomy" id="157069"/>
    <lineage>
        <taxon>Eukaryota</taxon>
        <taxon>Metazoa</taxon>
        <taxon>Spiralia</taxon>
        <taxon>Lophotrochozoa</taxon>
        <taxon>Platyhelminthes</taxon>
        <taxon>Trematoda</taxon>
        <taxon>Digenea</taxon>
        <taxon>Strigeidida</taxon>
        <taxon>Schistosomatoidea</taxon>
        <taxon>Schistosomatidae</taxon>
        <taxon>Trichobilharzia</taxon>
    </lineage>
</organism>
<dbReference type="WBParaSite" id="TREG1_104600.2">
    <property type="protein sequence ID" value="TREG1_104600.2"/>
    <property type="gene ID" value="TREG1_104600"/>
</dbReference>
<dbReference type="GO" id="GO:0005049">
    <property type="term" value="F:nuclear export signal receptor activity"/>
    <property type="evidence" value="ECO:0007669"/>
    <property type="project" value="InterPro"/>
</dbReference>
<evidence type="ECO:0000256" key="4">
    <source>
        <dbReference type="ARBA" id="ARBA00022448"/>
    </source>
</evidence>
<reference evidence="9 10" key="2">
    <citation type="submission" date="2023-11" db="UniProtKB">
        <authorList>
            <consortium name="WormBaseParasite"/>
        </authorList>
    </citation>
    <scope>IDENTIFICATION</scope>
</reference>
<dbReference type="Gene3D" id="1.25.10.10">
    <property type="entry name" value="Leucine-rich Repeat Variant"/>
    <property type="match status" value="1"/>
</dbReference>
<evidence type="ECO:0000256" key="7">
    <source>
        <dbReference type="ARBA" id="ARBA00023242"/>
    </source>
</evidence>
<dbReference type="GO" id="GO:0005737">
    <property type="term" value="C:cytoplasm"/>
    <property type="evidence" value="ECO:0007669"/>
    <property type="project" value="UniProtKB-SubCell"/>
</dbReference>
<keyword evidence="8" id="KW-1185">Reference proteome</keyword>
<accession>A0AA85IRH6</accession>
<proteinExistence type="inferred from homology"/>
<keyword evidence="5" id="KW-0963">Cytoplasm</keyword>
<dbReference type="PANTHER" id="PTHR21452:SF4">
    <property type="entry name" value="EXPORTIN-6"/>
    <property type="match status" value="1"/>
</dbReference>
<keyword evidence="7" id="KW-0539">Nucleus</keyword>
<dbReference type="InterPro" id="IPR011989">
    <property type="entry name" value="ARM-like"/>
</dbReference>
<evidence type="ECO:0000256" key="5">
    <source>
        <dbReference type="ARBA" id="ARBA00022490"/>
    </source>
</evidence>
<keyword evidence="4" id="KW-0813">Transport</keyword>
<name>A0AA85IRH6_TRIRE</name>
<dbReference type="InterPro" id="IPR016024">
    <property type="entry name" value="ARM-type_fold"/>
</dbReference>
<comment type="subcellular location">
    <subcellularLocation>
        <location evidence="2">Cytoplasm</location>
    </subcellularLocation>
    <subcellularLocation>
        <location evidence="1">Nucleus</location>
    </subcellularLocation>
</comment>
<evidence type="ECO:0000256" key="6">
    <source>
        <dbReference type="ARBA" id="ARBA00022927"/>
    </source>
</evidence>
<dbReference type="SUPFAM" id="SSF48371">
    <property type="entry name" value="ARM repeat"/>
    <property type="match status" value="1"/>
</dbReference>
<dbReference type="PANTHER" id="PTHR21452">
    <property type="entry name" value="EXPORTIN-6"/>
    <property type="match status" value="1"/>
</dbReference>
<evidence type="ECO:0000313" key="9">
    <source>
        <dbReference type="WBParaSite" id="TREG1_104600.1"/>
    </source>
</evidence>
<dbReference type="GO" id="GO:0006611">
    <property type="term" value="P:protein export from nucleus"/>
    <property type="evidence" value="ECO:0007669"/>
    <property type="project" value="InterPro"/>
</dbReference>
<dbReference type="WBParaSite" id="TREG1_104600.1">
    <property type="protein sequence ID" value="TREG1_104600.1"/>
    <property type="gene ID" value="TREG1_104600"/>
</dbReference>
<reference evidence="8" key="1">
    <citation type="submission" date="2022-06" db="EMBL/GenBank/DDBJ databases">
        <authorList>
            <person name="Berger JAMES D."/>
            <person name="Berger JAMES D."/>
        </authorList>
    </citation>
    <scope>NUCLEOTIDE SEQUENCE [LARGE SCALE GENOMIC DNA]</scope>
</reference>
<evidence type="ECO:0000256" key="1">
    <source>
        <dbReference type="ARBA" id="ARBA00004123"/>
    </source>
</evidence>
<evidence type="ECO:0000256" key="2">
    <source>
        <dbReference type="ARBA" id="ARBA00004496"/>
    </source>
</evidence>
<dbReference type="InterPro" id="IPR040016">
    <property type="entry name" value="XPO6"/>
</dbReference>
<dbReference type="Proteomes" id="UP000050795">
    <property type="component" value="Unassembled WGS sequence"/>
</dbReference>
<evidence type="ECO:0000313" key="10">
    <source>
        <dbReference type="WBParaSite" id="TREG1_104600.2"/>
    </source>
</evidence>
<evidence type="ECO:0000256" key="3">
    <source>
        <dbReference type="ARBA" id="ARBA00009466"/>
    </source>
</evidence>
<dbReference type="GO" id="GO:0005634">
    <property type="term" value="C:nucleus"/>
    <property type="evidence" value="ECO:0007669"/>
    <property type="project" value="UniProtKB-SubCell"/>
</dbReference>
<comment type="similarity">
    <text evidence="3">Belongs to the exportin family.</text>
</comment>